<dbReference type="EMBL" id="VUNM01000007">
    <property type="protein sequence ID" value="MST88900.1"/>
    <property type="molecule type" value="Genomic_DNA"/>
</dbReference>
<dbReference type="GO" id="GO:0004519">
    <property type="term" value="F:endonuclease activity"/>
    <property type="evidence" value="ECO:0007669"/>
    <property type="project" value="UniProtKB-KW"/>
</dbReference>
<evidence type="ECO:0000256" key="2">
    <source>
        <dbReference type="ARBA" id="ARBA00022150"/>
    </source>
</evidence>
<evidence type="ECO:0000313" key="11">
    <source>
        <dbReference type="Proteomes" id="UP000442619"/>
    </source>
</evidence>
<evidence type="ECO:0000256" key="1">
    <source>
        <dbReference type="ARBA" id="ARBA00006342"/>
    </source>
</evidence>
<comment type="similarity">
    <text evidence="1">Belongs to the CRISPR-associated Csm3 family.</text>
</comment>
<evidence type="ECO:0000259" key="9">
    <source>
        <dbReference type="Pfam" id="PF03787"/>
    </source>
</evidence>
<sequence length="205" mass="22992">MLNEIYKINVRLKLLTGLYIGGTDNGFDIGGADANVIKNPLDNIPYIPGSSIKGKLKYLLKIHEGKLNDEGNDYKFDDDNITSLFEKAETKENQSTRAIFRDLTLSNKEYLESKLGKGRYTEIKGENKIDPLKSTANPRFIERVPAGAIFEGEIVINIFDEDNKDTMIHAIEKALGLLEMNYLGGNGSRGYGRVKAEWKTEKVDI</sequence>
<name>A0A844FU36_9FIRM</name>
<accession>A0A844FU36</accession>
<organism evidence="10 11">
    <name type="scientific">Sharpea porci</name>
    <dbReference type="NCBI Taxonomy" id="2652286"/>
    <lineage>
        <taxon>Bacteria</taxon>
        <taxon>Bacillati</taxon>
        <taxon>Bacillota</taxon>
        <taxon>Erysipelotrichia</taxon>
        <taxon>Erysipelotrichales</taxon>
        <taxon>Coprobacillaceae</taxon>
        <taxon>Sharpea</taxon>
    </lineage>
</organism>
<keyword evidence="7" id="KW-0051">Antiviral defense</keyword>
<keyword evidence="11" id="KW-1185">Reference proteome</keyword>
<dbReference type="GO" id="GO:0051607">
    <property type="term" value="P:defense response to virus"/>
    <property type="evidence" value="ECO:0007669"/>
    <property type="project" value="UniProtKB-KW"/>
</dbReference>
<feature type="domain" description="CRISPR type III-associated protein" evidence="9">
    <location>
        <begin position="12"/>
        <end position="195"/>
    </location>
</feature>
<evidence type="ECO:0000256" key="8">
    <source>
        <dbReference type="ARBA" id="ARBA00033183"/>
    </source>
</evidence>
<keyword evidence="6" id="KW-0694">RNA-binding</keyword>
<dbReference type="PANTHER" id="PTHR35579">
    <property type="entry name" value="CRISPR SYSTEM CMS ENDORIBONUCLEASE CSM3"/>
    <property type="match status" value="1"/>
</dbReference>
<keyword evidence="5" id="KW-0378">Hydrolase</keyword>
<comment type="caution">
    <text evidence="10">The sequence shown here is derived from an EMBL/GenBank/DDBJ whole genome shotgun (WGS) entry which is preliminary data.</text>
</comment>
<keyword evidence="3" id="KW-0540">Nuclease</keyword>
<evidence type="ECO:0000313" key="10">
    <source>
        <dbReference type="EMBL" id="MST88900.1"/>
    </source>
</evidence>
<protein>
    <recommendedName>
        <fullName evidence="2">CRISPR system Cms endoribonuclease Csm3</fullName>
    </recommendedName>
    <alternativeName>
        <fullName evidence="8">CRISPR type III A-associated RAMP protein Csm3</fullName>
    </alternativeName>
</protein>
<dbReference type="GO" id="GO:0016787">
    <property type="term" value="F:hydrolase activity"/>
    <property type="evidence" value="ECO:0007669"/>
    <property type="project" value="UniProtKB-KW"/>
</dbReference>
<dbReference type="InterPro" id="IPR052216">
    <property type="entry name" value="CRISPR_Csm3_endoribonuclease"/>
</dbReference>
<evidence type="ECO:0000256" key="6">
    <source>
        <dbReference type="ARBA" id="ARBA00022884"/>
    </source>
</evidence>
<evidence type="ECO:0000256" key="3">
    <source>
        <dbReference type="ARBA" id="ARBA00022722"/>
    </source>
</evidence>
<dbReference type="Pfam" id="PF03787">
    <property type="entry name" value="RAMPs"/>
    <property type="match status" value="1"/>
</dbReference>
<dbReference type="Proteomes" id="UP000442619">
    <property type="component" value="Unassembled WGS sequence"/>
</dbReference>
<evidence type="ECO:0000256" key="4">
    <source>
        <dbReference type="ARBA" id="ARBA00022759"/>
    </source>
</evidence>
<evidence type="ECO:0000256" key="5">
    <source>
        <dbReference type="ARBA" id="ARBA00022801"/>
    </source>
</evidence>
<dbReference type="AlphaFoldDB" id="A0A844FU36"/>
<dbReference type="PANTHER" id="PTHR35579:SF6">
    <property type="entry name" value="DUF324 DOMAIN-CONTAINING PROTEIN"/>
    <property type="match status" value="1"/>
</dbReference>
<dbReference type="GO" id="GO:0003723">
    <property type="term" value="F:RNA binding"/>
    <property type="evidence" value="ECO:0007669"/>
    <property type="project" value="UniProtKB-KW"/>
</dbReference>
<dbReference type="RefSeq" id="WP_154515007.1">
    <property type="nucleotide sequence ID" value="NZ_VUNM01000007.1"/>
</dbReference>
<evidence type="ECO:0000256" key="7">
    <source>
        <dbReference type="ARBA" id="ARBA00023118"/>
    </source>
</evidence>
<keyword evidence="4" id="KW-0255">Endonuclease</keyword>
<gene>
    <name evidence="10" type="primary">csm3</name>
    <name evidence="10" type="ORF">FYJ79_04800</name>
</gene>
<dbReference type="NCBIfam" id="TIGR02582">
    <property type="entry name" value="cas7_TM1809"/>
    <property type="match status" value="1"/>
</dbReference>
<dbReference type="InterPro" id="IPR005537">
    <property type="entry name" value="RAMP_III_fam"/>
</dbReference>
<reference evidence="10 11" key="1">
    <citation type="submission" date="2019-08" db="EMBL/GenBank/DDBJ databases">
        <title>In-depth cultivation of the pig gut microbiome towards novel bacterial diversity and tailored functional studies.</title>
        <authorList>
            <person name="Wylensek D."/>
            <person name="Hitch T.C.A."/>
            <person name="Clavel T."/>
        </authorList>
    </citation>
    <scope>NUCLEOTIDE SEQUENCE [LARGE SCALE GENOMIC DNA]</scope>
    <source>
        <strain evidence="10 11">CA-Schmier-601-WT-3</strain>
    </source>
</reference>
<proteinExistence type="inferred from homology"/>
<dbReference type="InterPro" id="IPR013412">
    <property type="entry name" value="CRISPR-assoc_RAMP_Csm3"/>
</dbReference>